<evidence type="ECO:0000256" key="4">
    <source>
        <dbReference type="ARBA" id="ARBA00022643"/>
    </source>
</evidence>
<keyword evidence="4" id="KW-0288">FMN</keyword>
<dbReference type="CDD" id="cd02149">
    <property type="entry name" value="NfsB-like"/>
    <property type="match status" value="1"/>
</dbReference>
<dbReference type="Pfam" id="PF00881">
    <property type="entry name" value="Nitroreductase"/>
    <property type="match status" value="1"/>
</dbReference>
<gene>
    <name evidence="8" type="ORF">NB646_00780</name>
</gene>
<dbReference type="Proteomes" id="UP001164819">
    <property type="component" value="Chromosome"/>
</dbReference>
<evidence type="ECO:0000256" key="5">
    <source>
        <dbReference type="ARBA" id="ARBA00022857"/>
    </source>
</evidence>
<proteinExistence type="inferred from homology"/>
<reference evidence="8" key="1">
    <citation type="journal article" date="2022" name="Front. Microbiol.">
        <title>New perspectives on an old grouping: The genomic and phenotypic variability of Oxalobacter formigenes and the implications for calcium oxalate stone prevention.</title>
        <authorList>
            <person name="Chmiel J.A."/>
            <person name="Carr C."/>
            <person name="Stuivenberg G.A."/>
            <person name="Venema R."/>
            <person name="Chanyi R.M."/>
            <person name="Al K.F."/>
            <person name="Giguere D."/>
            <person name="Say H."/>
            <person name="Akouris P.P."/>
            <person name="Dominguez Romero S.A."/>
            <person name="Kwong A."/>
            <person name="Tai V."/>
            <person name="Koval S.F."/>
            <person name="Razvi H."/>
            <person name="Bjazevic J."/>
            <person name="Burton J.P."/>
        </authorList>
    </citation>
    <scope>NUCLEOTIDE SEQUENCE</scope>
    <source>
        <strain evidence="8">OxK</strain>
    </source>
</reference>
<dbReference type="Gene3D" id="3.40.109.10">
    <property type="entry name" value="NADH Oxidase"/>
    <property type="match status" value="1"/>
</dbReference>
<keyword evidence="6" id="KW-0560">Oxidoreductase</keyword>
<dbReference type="AlphaFoldDB" id="A0A9E9NTK4"/>
<evidence type="ECO:0000259" key="7">
    <source>
        <dbReference type="Pfam" id="PF00881"/>
    </source>
</evidence>
<evidence type="ECO:0000256" key="2">
    <source>
        <dbReference type="ARBA" id="ARBA00007118"/>
    </source>
</evidence>
<keyword evidence="3" id="KW-0285">Flavoprotein</keyword>
<comment type="cofactor">
    <cofactor evidence="1">
        <name>FMN</name>
        <dbReference type="ChEBI" id="CHEBI:58210"/>
    </cofactor>
</comment>
<feature type="domain" description="Nitroreductase" evidence="7">
    <location>
        <begin position="13"/>
        <end position="198"/>
    </location>
</feature>
<dbReference type="InterPro" id="IPR029479">
    <property type="entry name" value="Nitroreductase"/>
</dbReference>
<dbReference type="PANTHER" id="PTHR43673">
    <property type="entry name" value="NAD(P)H NITROREDUCTASE YDGI-RELATED"/>
    <property type="match status" value="1"/>
</dbReference>
<evidence type="ECO:0000313" key="8">
    <source>
        <dbReference type="EMBL" id="WAV91334.1"/>
    </source>
</evidence>
<dbReference type="EMBL" id="CP098251">
    <property type="protein sequence ID" value="WAV91334.1"/>
    <property type="molecule type" value="Genomic_DNA"/>
</dbReference>
<dbReference type="SUPFAM" id="SSF55469">
    <property type="entry name" value="FMN-dependent nitroreductase-like"/>
    <property type="match status" value="1"/>
</dbReference>
<organism evidence="8">
    <name type="scientific">Oxalobacter aliiformigenes</name>
    <dbReference type="NCBI Taxonomy" id="2946593"/>
    <lineage>
        <taxon>Bacteria</taxon>
        <taxon>Pseudomonadati</taxon>
        <taxon>Pseudomonadota</taxon>
        <taxon>Betaproteobacteria</taxon>
        <taxon>Burkholderiales</taxon>
        <taxon>Oxalobacteraceae</taxon>
        <taxon>Oxalobacter</taxon>
    </lineage>
</organism>
<accession>A0A9E9NTK4</accession>
<evidence type="ECO:0000256" key="1">
    <source>
        <dbReference type="ARBA" id="ARBA00001917"/>
    </source>
</evidence>
<dbReference type="PANTHER" id="PTHR43673:SF2">
    <property type="entry name" value="NITROREDUCTASE"/>
    <property type="match status" value="1"/>
</dbReference>
<comment type="similarity">
    <text evidence="2">Belongs to the nitroreductase family.</text>
</comment>
<dbReference type="GO" id="GO:0016491">
    <property type="term" value="F:oxidoreductase activity"/>
    <property type="evidence" value="ECO:0007669"/>
    <property type="project" value="UniProtKB-KW"/>
</dbReference>
<dbReference type="RefSeq" id="WP_269316004.1">
    <property type="nucleotide sequence ID" value="NZ_CP098251.1"/>
</dbReference>
<protein>
    <submittedName>
        <fullName evidence="8">NAD(P)H-dependent oxidoreductase</fullName>
    </submittedName>
</protein>
<name>A0A9E9NTK4_9BURK</name>
<keyword evidence="5" id="KW-0521">NADP</keyword>
<evidence type="ECO:0000256" key="3">
    <source>
        <dbReference type="ARBA" id="ARBA00022630"/>
    </source>
</evidence>
<dbReference type="InterPro" id="IPR000415">
    <property type="entry name" value="Nitroreductase-like"/>
</dbReference>
<dbReference type="InterPro" id="IPR033878">
    <property type="entry name" value="NfsB-like"/>
</dbReference>
<sequence length="219" mass="25133">MVTREDVLSAFQFRHATKKFDETKKISDQDFNVILEAGRLSPSSFGFEPWRFVVIQNTQLRNELRTVTWGAQGQLPTASHYVAILCLKDGMRYDSSHVTHMMRDIQHLSPEMMEKKRERFREFQKENGILETPKALFDWAVKQSYIALGNMMTAAALLGIDSCAIEGGNMSAIERILAEHRLLDNGRYGLAVMVAFGYRLNEPSEKTRQPPEEVVFWVD</sequence>
<evidence type="ECO:0000256" key="6">
    <source>
        <dbReference type="ARBA" id="ARBA00023002"/>
    </source>
</evidence>